<evidence type="ECO:0000259" key="3">
    <source>
        <dbReference type="PROSITE" id="PS50188"/>
    </source>
</evidence>
<dbReference type="InterPro" id="IPR013320">
    <property type="entry name" value="ConA-like_dom_sf"/>
</dbReference>
<keyword evidence="5" id="KW-1185">Reference proteome</keyword>
<evidence type="ECO:0000256" key="1">
    <source>
        <dbReference type="ARBA" id="ARBA00004123"/>
    </source>
</evidence>
<comment type="caution">
    <text evidence="4">The sequence shown here is derived from an EMBL/GenBank/DDBJ whole genome shotgun (WGS) entry which is preliminary data.</text>
</comment>
<dbReference type="SMART" id="SM00449">
    <property type="entry name" value="SPRY"/>
    <property type="match status" value="1"/>
</dbReference>
<protein>
    <submittedName>
        <fullName evidence="4">SPRY domain containing protein</fullName>
    </submittedName>
</protein>
<dbReference type="VEuPathDB" id="TrichDB:TRFO_10738"/>
<dbReference type="InterPro" id="IPR037353">
    <property type="entry name" value="ASH2"/>
</dbReference>
<dbReference type="PROSITE" id="PS50188">
    <property type="entry name" value="B302_SPRY"/>
    <property type="match status" value="1"/>
</dbReference>
<dbReference type="GO" id="GO:0048188">
    <property type="term" value="C:Set1C/COMPASS complex"/>
    <property type="evidence" value="ECO:0007669"/>
    <property type="project" value="InterPro"/>
</dbReference>
<dbReference type="EMBL" id="MLAK01001271">
    <property type="protein sequence ID" value="OHS95027.1"/>
    <property type="molecule type" value="Genomic_DNA"/>
</dbReference>
<evidence type="ECO:0000313" key="4">
    <source>
        <dbReference type="EMBL" id="OHS95027.1"/>
    </source>
</evidence>
<proteinExistence type="predicted"/>
<dbReference type="InterPro" id="IPR001870">
    <property type="entry name" value="B30.2/SPRY"/>
</dbReference>
<dbReference type="GeneID" id="94830339"/>
<sequence>MSSNRGRKPRKTPEFFHEQLNLSFEELGLIRRAALGLLPYVIDPESQFPIHLSPLKSSRNYIFSDKLTKNDSDRIELSHIENGNYDRVTLDSGYRLCRASRRLQLDQKYYWEFHFCPESHPDSHLRVGIATTKADMEAPVAVDQEGYCFRDLGGSYHNGHRNHNASLTETFKIGDIIGIGFVPNEKSISLQLFINGIDKGIFFDNIEKKLKWIPSLSIFKNAVVKANFKRPFAFDPGQDWGAPYDMKNEDMNDCFIDVYQLCHIMKTEISCKTEDKDCYFEAMDKALIPAHLMAI</sequence>
<dbReference type="Pfam" id="PF00622">
    <property type="entry name" value="SPRY"/>
    <property type="match status" value="1"/>
</dbReference>
<dbReference type="OrthoDB" id="10266026at2759"/>
<evidence type="ECO:0000256" key="2">
    <source>
        <dbReference type="ARBA" id="ARBA00023242"/>
    </source>
</evidence>
<reference evidence="4" key="1">
    <citation type="submission" date="2016-10" db="EMBL/GenBank/DDBJ databases">
        <authorList>
            <person name="Benchimol M."/>
            <person name="Almeida L.G."/>
            <person name="Vasconcelos A.T."/>
            <person name="Perreira-Neves A."/>
            <person name="Rosa I.A."/>
            <person name="Tasca T."/>
            <person name="Bogo M.R."/>
            <person name="de Souza W."/>
        </authorList>
    </citation>
    <scope>NUCLEOTIDE SEQUENCE [LARGE SCALE GENOMIC DNA]</scope>
    <source>
        <strain evidence="4">K</strain>
    </source>
</reference>
<comment type="subcellular location">
    <subcellularLocation>
        <location evidence="1">Nucleus</location>
    </subcellularLocation>
</comment>
<name>A0A1J4JBJ6_9EUKA</name>
<dbReference type="PANTHER" id="PTHR10598:SF0">
    <property type="entry name" value="SET1_ASH2 HISTONE METHYLTRANSFERASE COMPLEX SUBUNIT ASH2"/>
    <property type="match status" value="1"/>
</dbReference>
<dbReference type="SUPFAM" id="SSF49899">
    <property type="entry name" value="Concanavalin A-like lectins/glucanases"/>
    <property type="match status" value="1"/>
</dbReference>
<dbReference type="InterPro" id="IPR003877">
    <property type="entry name" value="SPRY_dom"/>
</dbReference>
<dbReference type="InterPro" id="IPR043136">
    <property type="entry name" value="B30.2/SPRY_sf"/>
</dbReference>
<dbReference type="AlphaFoldDB" id="A0A1J4JBJ6"/>
<dbReference type="CDD" id="cd12872">
    <property type="entry name" value="SPRY_Ash2"/>
    <property type="match status" value="1"/>
</dbReference>
<accession>A0A1J4JBJ6</accession>
<gene>
    <name evidence="4" type="ORF">TRFO_10738</name>
</gene>
<dbReference type="Proteomes" id="UP000179807">
    <property type="component" value="Unassembled WGS sequence"/>
</dbReference>
<feature type="domain" description="B30.2/SPRY" evidence="3">
    <location>
        <begin position="30"/>
        <end position="233"/>
    </location>
</feature>
<dbReference type="RefSeq" id="XP_068348164.1">
    <property type="nucleotide sequence ID" value="XM_068495635.1"/>
</dbReference>
<evidence type="ECO:0000313" key="5">
    <source>
        <dbReference type="Proteomes" id="UP000179807"/>
    </source>
</evidence>
<organism evidence="4 5">
    <name type="scientific">Tritrichomonas foetus</name>
    <dbReference type="NCBI Taxonomy" id="1144522"/>
    <lineage>
        <taxon>Eukaryota</taxon>
        <taxon>Metamonada</taxon>
        <taxon>Parabasalia</taxon>
        <taxon>Tritrichomonadida</taxon>
        <taxon>Tritrichomonadidae</taxon>
        <taxon>Tritrichomonas</taxon>
    </lineage>
</organism>
<dbReference type="GO" id="GO:0000976">
    <property type="term" value="F:transcription cis-regulatory region binding"/>
    <property type="evidence" value="ECO:0007669"/>
    <property type="project" value="TreeGrafter"/>
</dbReference>
<keyword evidence="2" id="KW-0539">Nucleus</keyword>
<dbReference type="Gene3D" id="2.60.120.920">
    <property type="match status" value="1"/>
</dbReference>
<dbReference type="PANTHER" id="PTHR10598">
    <property type="entry name" value="SET1/ASH2 HISTONE METHYLTRANSFERASE COMPLEX SUBUNIT ASH2"/>
    <property type="match status" value="1"/>
</dbReference>